<dbReference type="SUPFAM" id="SSF52047">
    <property type="entry name" value="RNI-like"/>
    <property type="match status" value="1"/>
</dbReference>
<dbReference type="Gene3D" id="3.80.10.10">
    <property type="entry name" value="Ribonuclease Inhibitor"/>
    <property type="match status" value="1"/>
</dbReference>
<dbReference type="EMBL" id="KQ964908">
    <property type="protein sequence ID" value="KXN65336.1"/>
    <property type="molecule type" value="Genomic_DNA"/>
</dbReference>
<proteinExistence type="predicted"/>
<evidence type="ECO:0000313" key="1">
    <source>
        <dbReference type="EMBL" id="KXN65336.1"/>
    </source>
</evidence>
<dbReference type="InterPro" id="IPR032675">
    <property type="entry name" value="LRR_dom_sf"/>
</dbReference>
<dbReference type="Proteomes" id="UP000070444">
    <property type="component" value="Unassembled WGS sequence"/>
</dbReference>
<evidence type="ECO:0000313" key="2">
    <source>
        <dbReference type="Proteomes" id="UP000070444"/>
    </source>
</evidence>
<dbReference type="AlphaFoldDB" id="A0A137NRD8"/>
<keyword evidence="2" id="KW-1185">Reference proteome</keyword>
<protein>
    <recommendedName>
        <fullName evidence="3">F-box domain-containing protein</fullName>
    </recommendedName>
</protein>
<organism evidence="1 2">
    <name type="scientific">Conidiobolus coronatus (strain ATCC 28846 / CBS 209.66 / NRRL 28638)</name>
    <name type="common">Delacroixia coronata</name>
    <dbReference type="NCBI Taxonomy" id="796925"/>
    <lineage>
        <taxon>Eukaryota</taxon>
        <taxon>Fungi</taxon>
        <taxon>Fungi incertae sedis</taxon>
        <taxon>Zoopagomycota</taxon>
        <taxon>Entomophthoromycotina</taxon>
        <taxon>Entomophthoromycetes</taxon>
        <taxon>Entomophthorales</taxon>
        <taxon>Ancylistaceae</taxon>
        <taxon>Conidiobolus</taxon>
    </lineage>
</organism>
<sequence>MTINNCIEENAIEWNNVFVLNEFVKYFDIKFLAEFSLVSKFNRNKLKSRIFACSELMGRDYIRYIKGSIFEHEGQSSFSLSSFIDSCFQLDSLITELRDQLFNISEALDLMNGLIDGSRKIESFVETLRVFELGHLLFILYPITFVFTNLTQLEIDTCTFPLIALLRIGENLKKLKSLTLKTVLLIEFEKQELSSSLAYFPSSLEELILSFFTIATLNPKPSDIYIARDQRYKPCIKPSCYIQSKSSSLKRLHISSINPNHILMLLNLKSNVEEITITDLDLDQKLIDKFSTMEALKKLSIFTYDKEYPAISSRGDLIFPQFNFITDLALDLSECLYKTNNEFLYFTNQFPNLTQLSIGLTGLNFENIDIGKFFLETLPSYEKLEILTLVYMDYEEEYNFNWLRFINVDCLILDFICVNLEEIDFSLFSIKLKKLEREHLILSSN</sequence>
<name>A0A137NRD8_CONC2</name>
<accession>A0A137NRD8</accession>
<evidence type="ECO:0008006" key="3">
    <source>
        <dbReference type="Google" id="ProtNLM"/>
    </source>
</evidence>
<reference evidence="1 2" key="1">
    <citation type="journal article" date="2015" name="Genome Biol. Evol.">
        <title>Phylogenomic analyses indicate that early fungi evolved digesting cell walls of algal ancestors of land plants.</title>
        <authorList>
            <person name="Chang Y."/>
            <person name="Wang S."/>
            <person name="Sekimoto S."/>
            <person name="Aerts A.L."/>
            <person name="Choi C."/>
            <person name="Clum A."/>
            <person name="LaButti K.M."/>
            <person name="Lindquist E.A."/>
            <person name="Yee Ngan C."/>
            <person name="Ohm R.A."/>
            <person name="Salamov A.A."/>
            <person name="Grigoriev I.V."/>
            <person name="Spatafora J.W."/>
            <person name="Berbee M.L."/>
        </authorList>
    </citation>
    <scope>NUCLEOTIDE SEQUENCE [LARGE SCALE GENOMIC DNA]</scope>
    <source>
        <strain evidence="1 2">NRRL 28638</strain>
    </source>
</reference>
<gene>
    <name evidence="1" type="ORF">CONCODRAFT_169518</name>
</gene>